<dbReference type="Gene3D" id="2.160.20.80">
    <property type="entry name" value="E3 ubiquitin-protein ligase SopA"/>
    <property type="match status" value="1"/>
</dbReference>
<dbReference type="InterPro" id="IPR001646">
    <property type="entry name" value="5peptide_repeat"/>
</dbReference>
<dbReference type="SUPFAM" id="SSF141571">
    <property type="entry name" value="Pentapeptide repeat-like"/>
    <property type="match status" value="1"/>
</dbReference>
<protein>
    <submittedName>
        <fullName evidence="2">Pentapeptide repeat-containing protein</fullName>
    </submittedName>
</protein>
<dbReference type="Pfam" id="PF00805">
    <property type="entry name" value="Pentapeptide"/>
    <property type="match status" value="1"/>
</dbReference>
<evidence type="ECO:0000313" key="2">
    <source>
        <dbReference type="EMBL" id="MFB9754987.1"/>
    </source>
</evidence>
<proteinExistence type="predicted"/>
<dbReference type="Proteomes" id="UP001589619">
    <property type="component" value="Unassembled WGS sequence"/>
</dbReference>
<feature type="compositionally biased region" description="Basic and acidic residues" evidence="1">
    <location>
        <begin position="9"/>
        <end position="21"/>
    </location>
</feature>
<sequence>MSAGAAKIDPPKMPDRLENRNDDVRSLRAKDDFSQGSVSDIVLDSQHAEKVSFEKFVFRHTTFTECSLTGLELTDVVFEKCDFSNVSLTDSFLHRTEFIQCKLIGTDFTRSRFQSVRFMACIGDYASFRFTHFKRAALENSSLIGADWSHSTLQKMFFTACHIDQAVFTGTKLEGIDLSDCRFDGLNVEIEDLNGCMISEQQASSFIGLLGLIIK</sequence>
<gene>
    <name evidence="2" type="ORF">ACFFNY_25720</name>
</gene>
<dbReference type="Pfam" id="PF13599">
    <property type="entry name" value="Pentapeptide_4"/>
    <property type="match status" value="1"/>
</dbReference>
<comment type="caution">
    <text evidence="2">The sequence shown here is derived from an EMBL/GenBank/DDBJ whole genome shotgun (WGS) entry which is preliminary data.</text>
</comment>
<dbReference type="PANTHER" id="PTHR14136">
    <property type="entry name" value="BTB_POZ DOMAIN-CONTAINING PROTEIN KCTD9"/>
    <property type="match status" value="1"/>
</dbReference>
<name>A0ABV5W3K5_9BACL</name>
<dbReference type="RefSeq" id="WP_344909070.1">
    <property type="nucleotide sequence ID" value="NZ_BAAAYO010000007.1"/>
</dbReference>
<accession>A0ABV5W3K5</accession>
<dbReference type="InterPro" id="IPR051082">
    <property type="entry name" value="Pentapeptide-BTB/POZ_domain"/>
</dbReference>
<reference evidence="2 3" key="1">
    <citation type="submission" date="2024-09" db="EMBL/GenBank/DDBJ databases">
        <authorList>
            <person name="Sun Q."/>
            <person name="Mori K."/>
        </authorList>
    </citation>
    <scope>NUCLEOTIDE SEQUENCE [LARGE SCALE GENOMIC DNA]</scope>
    <source>
        <strain evidence="2 3">JCM 12520</strain>
    </source>
</reference>
<evidence type="ECO:0000313" key="3">
    <source>
        <dbReference type="Proteomes" id="UP001589619"/>
    </source>
</evidence>
<keyword evidence="3" id="KW-1185">Reference proteome</keyword>
<feature type="region of interest" description="Disordered" evidence="1">
    <location>
        <begin position="1"/>
        <end position="21"/>
    </location>
</feature>
<organism evidence="2 3">
    <name type="scientific">Paenibacillus hodogayensis</name>
    <dbReference type="NCBI Taxonomy" id="279208"/>
    <lineage>
        <taxon>Bacteria</taxon>
        <taxon>Bacillati</taxon>
        <taxon>Bacillota</taxon>
        <taxon>Bacilli</taxon>
        <taxon>Bacillales</taxon>
        <taxon>Paenibacillaceae</taxon>
        <taxon>Paenibacillus</taxon>
    </lineage>
</organism>
<evidence type="ECO:0000256" key="1">
    <source>
        <dbReference type="SAM" id="MobiDB-lite"/>
    </source>
</evidence>
<dbReference type="PANTHER" id="PTHR14136:SF17">
    <property type="entry name" value="BTB_POZ DOMAIN-CONTAINING PROTEIN KCTD9"/>
    <property type="match status" value="1"/>
</dbReference>
<dbReference type="EMBL" id="JBHMAG010000017">
    <property type="protein sequence ID" value="MFB9754987.1"/>
    <property type="molecule type" value="Genomic_DNA"/>
</dbReference>